<gene>
    <name evidence="1" type="ORF">NNO07_13050</name>
</gene>
<dbReference type="RefSeq" id="WP_271470991.1">
    <property type="nucleotide sequence ID" value="NZ_JANEWF010000012.1"/>
</dbReference>
<sequence>MSRPPPRPFADLPPQPFVVVPEYHQFRDAQLPRVSTERPQVLIRSFDPELGVYRDAEVRDGEGSPPVCDGITAAIEAVWSL</sequence>
<name>A0ABT4Y5J9_METRE</name>
<reference evidence="1 2" key="1">
    <citation type="submission" date="2022-07" db="EMBL/GenBank/DDBJ databases">
        <title>Genome Analysis of Selected Gammaproteobacteria from Nigerian Food snails.</title>
        <authorList>
            <person name="Okafor A.C."/>
        </authorList>
    </citation>
    <scope>NUCLEOTIDE SEQUENCE [LARGE SCALE GENOMIC DNA]</scope>
    <source>
        <strain evidence="1 2">Awg 2</strain>
    </source>
</reference>
<evidence type="ECO:0000313" key="2">
    <source>
        <dbReference type="Proteomes" id="UP001211689"/>
    </source>
</evidence>
<proteinExistence type="predicted"/>
<dbReference type="EMBL" id="JANEWF010000012">
    <property type="protein sequence ID" value="MDA8483999.1"/>
    <property type="molecule type" value="Genomic_DNA"/>
</dbReference>
<keyword evidence="2" id="KW-1185">Reference proteome</keyword>
<dbReference type="Proteomes" id="UP001211689">
    <property type="component" value="Unassembled WGS sequence"/>
</dbReference>
<protein>
    <submittedName>
        <fullName evidence="1">Uncharacterized protein</fullName>
    </submittedName>
</protein>
<comment type="caution">
    <text evidence="1">The sequence shown here is derived from an EMBL/GenBank/DDBJ whole genome shotgun (WGS) entry which is preliminary data.</text>
</comment>
<organism evidence="1 2">
    <name type="scientific">Metapseudomonas resinovorans</name>
    <name type="common">Pseudomonas resinovorans</name>
    <dbReference type="NCBI Taxonomy" id="53412"/>
    <lineage>
        <taxon>Bacteria</taxon>
        <taxon>Pseudomonadati</taxon>
        <taxon>Pseudomonadota</taxon>
        <taxon>Gammaproteobacteria</taxon>
        <taxon>Pseudomonadales</taxon>
        <taxon>Pseudomonadaceae</taxon>
        <taxon>Metapseudomonas</taxon>
    </lineage>
</organism>
<evidence type="ECO:0000313" key="1">
    <source>
        <dbReference type="EMBL" id="MDA8483999.1"/>
    </source>
</evidence>
<accession>A0ABT4Y5J9</accession>